<protein>
    <submittedName>
        <fullName evidence="2">Uncharacterized protein</fullName>
    </submittedName>
</protein>
<sequence length="92" mass="9210">MQQRASSADGAAPPGYDGPPFGGPSGAGPGDGGGGFPDADEYQRLLSSGQVPVLLGEDGRPVYGPRGEPVIVAPDGQPMLIAANGEVTQYSR</sequence>
<name>A0A0D2KT01_9CHLO</name>
<evidence type="ECO:0000256" key="1">
    <source>
        <dbReference type="SAM" id="MobiDB-lite"/>
    </source>
</evidence>
<dbReference type="Proteomes" id="UP000054498">
    <property type="component" value="Unassembled WGS sequence"/>
</dbReference>
<proteinExistence type="predicted"/>
<dbReference type="EMBL" id="KK102120">
    <property type="protein sequence ID" value="KIY98623.1"/>
    <property type="molecule type" value="Genomic_DNA"/>
</dbReference>
<feature type="compositionally biased region" description="Gly residues" evidence="1">
    <location>
        <begin position="23"/>
        <end position="36"/>
    </location>
</feature>
<keyword evidence="3" id="KW-1185">Reference proteome</keyword>
<dbReference type="KEGG" id="mng:MNEG_9336"/>
<accession>A0A0D2KT01</accession>
<feature type="region of interest" description="Disordered" evidence="1">
    <location>
        <begin position="1"/>
        <end position="61"/>
    </location>
</feature>
<dbReference type="RefSeq" id="XP_013897643.1">
    <property type="nucleotide sequence ID" value="XM_014042189.1"/>
</dbReference>
<feature type="compositionally biased region" description="Low complexity" evidence="1">
    <location>
        <begin position="7"/>
        <end position="19"/>
    </location>
</feature>
<organism evidence="2 3">
    <name type="scientific">Monoraphidium neglectum</name>
    <dbReference type="NCBI Taxonomy" id="145388"/>
    <lineage>
        <taxon>Eukaryota</taxon>
        <taxon>Viridiplantae</taxon>
        <taxon>Chlorophyta</taxon>
        <taxon>core chlorophytes</taxon>
        <taxon>Chlorophyceae</taxon>
        <taxon>CS clade</taxon>
        <taxon>Sphaeropleales</taxon>
        <taxon>Selenastraceae</taxon>
        <taxon>Monoraphidium</taxon>
    </lineage>
</organism>
<gene>
    <name evidence="2" type="ORF">MNEG_9336</name>
</gene>
<reference evidence="2 3" key="1">
    <citation type="journal article" date="2013" name="BMC Genomics">
        <title>Reconstruction of the lipid metabolism for the microalga Monoraphidium neglectum from its genome sequence reveals characteristics suitable for biofuel production.</title>
        <authorList>
            <person name="Bogen C."/>
            <person name="Al-Dilaimi A."/>
            <person name="Albersmeier A."/>
            <person name="Wichmann J."/>
            <person name="Grundmann M."/>
            <person name="Rupp O."/>
            <person name="Lauersen K.J."/>
            <person name="Blifernez-Klassen O."/>
            <person name="Kalinowski J."/>
            <person name="Goesmann A."/>
            <person name="Mussgnug J.H."/>
            <person name="Kruse O."/>
        </authorList>
    </citation>
    <scope>NUCLEOTIDE SEQUENCE [LARGE SCALE GENOMIC DNA]</scope>
    <source>
        <strain evidence="2 3">SAG 48.87</strain>
    </source>
</reference>
<dbReference type="AlphaFoldDB" id="A0A0D2KT01"/>
<dbReference type="GeneID" id="25742211"/>
<evidence type="ECO:0000313" key="3">
    <source>
        <dbReference type="Proteomes" id="UP000054498"/>
    </source>
</evidence>
<evidence type="ECO:0000313" key="2">
    <source>
        <dbReference type="EMBL" id="KIY98623.1"/>
    </source>
</evidence>